<accession>A0ABN1QU39</accession>
<comment type="caution">
    <text evidence="2">The sequence shown here is derived from an EMBL/GenBank/DDBJ whole genome shotgun (WGS) entry which is preliminary data.</text>
</comment>
<evidence type="ECO:0000313" key="3">
    <source>
        <dbReference type="Proteomes" id="UP001501578"/>
    </source>
</evidence>
<proteinExistence type="predicted"/>
<dbReference type="Proteomes" id="UP001501578">
    <property type="component" value="Unassembled WGS sequence"/>
</dbReference>
<dbReference type="Pfam" id="PF13391">
    <property type="entry name" value="HNH_2"/>
    <property type="match status" value="1"/>
</dbReference>
<evidence type="ECO:0000259" key="1">
    <source>
        <dbReference type="Pfam" id="PF13391"/>
    </source>
</evidence>
<organism evidence="2 3">
    <name type="scientific">Nonomuraea longicatena</name>
    <dbReference type="NCBI Taxonomy" id="83682"/>
    <lineage>
        <taxon>Bacteria</taxon>
        <taxon>Bacillati</taxon>
        <taxon>Actinomycetota</taxon>
        <taxon>Actinomycetes</taxon>
        <taxon>Streptosporangiales</taxon>
        <taxon>Streptosporangiaceae</taxon>
        <taxon>Nonomuraea</taxon>
    </lineage>
</organism>
<dbReference type="RefSeq" id="WP_343953837.1">
    <property type="nucleotide sequence ID" value="NZ_BAAAHQ010000040.1"/>
</dbReference>
<feature type="domain" description="HNH nuclease" evidence="1">
    <location>
        <begin position="213"/>
        <end position="262"/>
    </location>
</feature>
<protein>
    <recommendedName>
        <fullName evidence="1">HNH nuclease domain-containing protein</fullName>
    </recommendedName>
</protein>
<dbReference type="InterPro" id="IPR003615">
    <property type="entry name" value="HNH_nuc"/>
</dbReference>
<sequence length="317" mass="35715">MKAYVGITDGNWYRFLSARPGLTEANFWRPSGSTTFRALRPGEPFFFKTHHRGRHPVRGFPYNRVIGGGIFECFEPLPLSEAWEIFGEANGADNREQMRERISKYRRRPIAASEDPTIGCVLLRDTRFFEPPAAPPPDFAPNIVQGKGYDMSAGSYTDYFANLVAHLLGNDDADVSQPWRREGPVFGDPRLAPRRLGQRAFKAVVLNAYEGRCAITGSTIRPVLQAAHIRPVTRGGEHRLDNGILLRSDVHTLFDQGYLAIDTNHRLLASQRLYEEFGTCDEVHRHAGCTITLPANATDRPSQSFLEWHMNEVFLAT</sequence>
<dbReference type="EMBL" id="BAAAHQ010000040">
    <property type="protein sequence ID" value="GAA0947176.1"/>
    <property type="molecule type" value="Genomic_DNA"/>
</dbReference>
<evidence type="ECO:0000313" key="2">
    <source>
        <dbReference type="EMBL" id="GAA0947176.1"/>
    </source>
</evidence>
<reference evidence="2 3" key="1">
    <citation type="journal article" date="2019" name="Int. J. Syst. Evol. Microbiol.">
        <title>The Global Catalogue of Microorganisms (GCM) 10K type strain sequencing project: providing services to taxonomists for standard genome sequencing and annotation.</title>
        <authorList>
            <consortium name="The Broad Institute Genomics Platform"/>
            <consortium name="The Broad Institute Genome Sequencing Center for Infectious Disease"/>
            <person name="Wu L."/>
            <person name="Ma J."/>
        </authorList>
    </citation>
    <scope>NUCLEOTIDE SEQUENCE [LARGE SCALE GENOMIC DNA]</scope>
    <source>
        <strain evidence="2 3">JCM 11136</strain>
    </source>
</reference>
<keyword evidence="3" id="KW-1185">Reference proteome</keyword>
<name>A0ABN1QU39_9ACTN</name>
<gene>
    <name evidence="2" type="ORF">GCM10009560_63460</name>
</gene>